<evidence type="ECO:0000313" key="2">
    <source>
        <dbReference type="EMBL" id="VDL84725.1"/>
    </source>
</evidence>
<proteinExistence type="predicted"/>
<dbReference type="Proteomes" id="UP000271162">
    <property type="component" value="Unassembled WGS sequence"/>
</dbReference>
<accession>A0A0N4YUR4</accession>
<evidence type="ECO:0000256" key="1">
    <source>
        <dbReference type="SAM" id="MobiDB-lite"/>
    </source>
</evidence>
<keyword evidence="3" id="KW-1185">Reference proteome</keyword>
<protein>
    <submittedName>
        <fullName evidence="2 4">Uncharacterized protein</fullName>
    </submittedName>
</protein>
<reference evidence="4" key="1">
    <citation type="submission" date="2017-02" db="UniProtKB">
        <authorList>
            <consortium name="WormBaseParasite"/>
        </authorList>
    </citation>
    <scope>IDENTIFICATION</scope>
</reference>
<dbReference type="EMBL" id="UYSL01025761">
    <property type="protein sequence ID" value="VDL84725.1"/>
    <property type="molecule type" value="Genomic_DNA"/>
</dbReference>
<feature type="compositionally biased region" description="Basic and acidic residues" evidence="1">
    <location>
        <begin position="23"/>
        <end position="32"/>
    </location>
</feature>
<name>A0A0N4YUR4_NIPBR</name>
<dbReference type="WBParaSite" id="NBR_0002098601-mRNA-1">
    <property type="protein sequence ID" value="NBR_0002098601-mRNA-1"/>
    <property type="gene ID" value="NBR_0002098601"/>
</dbReference>
<reference evidence="2 3" key="2">
    <citation type="submission" date="2018-11" db="EMBL/GenBank/DDBJ databases">
        <authorList>
            <consortium name="Pathogen Informatics"/>
        </authorList>
    </citation>
    <scope>NUCLEOTIDE SEQUENCE [LARGE SCALE GENOMIC DNA]</scope>
</reference>
<gene>
    <name evidence="2" type="ORF">NBR_LOCUS20987</name>
</gene>
<evidence type="ECO:0000313" key="4">
    <source>
        <dbReference type="WBParaSite" id="NBR_0002098601-mRNA-1"/>
    </source>
</evidence>
<feature type="region of interest" description="Disordered" evidence="1">
    <location>
        <begin position="1"/>
        <end position="51"/>
    </location>
</feature>
<feature type="compositionally biased region" description="Low complexity" evidence="1">
    <location>
        <begin position="1"/>
        <end position="18"/>
    </location>
</feature>
<evidence type="ECO:0000313" key="3">
    <source>
        <dbReference type="Proteomes" id="UP000271162"/>
    </source>
</evidence>
<sequence>MGQNSVVSAFHSSAVSSADDVNVEEHFRKSSEGAKSSWENVGPTTGPTHPRVALVYPSNEHSNLASFGPALSCKSLPDKDGTNNVPKLAVSVNWLLASHQLANADPDGPEKTIELYSSSAGF</sequence>
<dbReference type="AlphaFoldDB" id="A0A0N4YUR4"/>
<organism evidence="4">
    <name type="scientific">Nippostrongylus brasiliensis</name>
    <name type="common">Rat hookworm</name>
    <dbReference type="NCBI Taxonomy" id="27835"/>
    <lineage>
        <taxon>Eukaryota</taxon>
        <taxon>Metazoa</taxon>
        <taxon>Ecdysozoa</taxon>
        <taxon>Nematoda</taxon>
        <taxon>Chromadorea</taxon>
        <taxon>Rhabditida</taxon>
        <taxon>Rhabditina</taxon>
        <taxon>Rhabditomorpha</taxon>
        <taxon>Strongyloidea</taxon>
        <taxon>Heligmosomidae</taxon>
        <taxon>Nippostrongylus</taxon>
    </lineage>
</organism>
<feature type="compositionally biased region" description="Polar residues" evidence="1">
    <location>
        <begin position="33"/>
        <end position="47"/>
    </location>
</feature>